<gene>
    <name evidence="7" type="ORF">BJP36_10985</name>
</gene>
<feature type="transmembrane region" description="Helical" evidence="5">
    <location>
        <begin position="378"/>
        <end position="397"/>
    </location>
</feature>
<proteinExistence type="predicted"/>
<reference evidence="8" key="1">
    <citation type="submission" date="2016-10" db="EMBL/GenBank/DDBJ databases">
        <title>Comparative genomics uncovers the prolific and rare metabolic potential of the cyanobacterial genus Moorea.</title>
        <authorList>
            <person name="Leao T."/>
            <person name="Castelao G."/>
            <person name="Korobeynikov A."/>
            <person name="Monroe E.A."/>
            <person name="Podell S."/>
            <person name="Glukhov E."/>
            <person name="Allen E."/>
            <person name="Gerwick W.H."/>
            <person name="Gerwick L."/>
        </authorList>
    </citation>
    <scope>NUCLEOTIDE SEQUENCE [LARGE SCALE GENOMIC DNA]</scope>
    <source>
        <strain evidence="8">JHB</strain>
    </source>
</reference>
<feature type="transmembrane region" description="Helical" evidence="5">
    <location>
        <begin position="350"/>
        <end position="372"/>
    </location>
</feature>
<evidence type="ECO:0000256" key="5">
    <source>
        <dbReference type="SAM" id="Phobius"/>
    </source>
</evidence>
<dbReference type="CDD" id="cd17489">
    <property type="entry name" value="MFS_YfcJ_like"/>
    <property type="match status" value="1"/>
</dbReference>
<dbReference type="InterPro" id="IPR011701">
    <property type="entry name" value="MFS"/>
</dbReference>
<evidence type="ECO:0000313" key="7">
    <source>
        <dbReference type="EMBL" id="AOY80359.2"/>
    </source>
</evidence>
<dbReference type="PRINTS" id="PR01036">
    <property type="entry name" value="TCRTETB"/>
</dbReference>
<evidence type="ECO:0000256" key="2">
    <source>
        <dbReference type="ARBA" id="ARBA00022692"/>
    </source>
</evidence>
<feature type="domain" description="Major facilitator superfamily (MFS) profile" evidence="6">
    <location>
        <begin position="18"/>
        <end position="404"/>
    </location>
</feature>
<feature type="transmembrane region" description="Helical" evidence="5">
    <location>
        <begin position="316"/>
        <end position="338"/>
    </location>
</feature>
<dbReference type="PROSITE" id="PS50850">
    <property type="entry name" value="MFS"/>
    <property type="match status" value="1"/>
</dbReference>
<evidence type="ECO:0000256" key="4">
    <source>
        <dbReference type="ARBA" id="ARBA00023136"/>
    </source>
</evidence>
<feature type="transmembrane region" description="Helical" evidence="5">
    <location>
        <begin position="20"/>
        <end position="40"/>
    </location>
</feature>
<dbReference type="GO" id="GO:0022857">
    <property type="term" value="F:transmembrane transporter activity"/>
    <property type="evidence" value="ECO:0007669"/>
    <property type="project" value="InterPro"/>
</dbReference>
<feature type="transmembrane region" description="Helical" evidence="5">
    <location>
        <begin position="291"/>
        <end position="310"/>
    </location>
</feature>
<evidence type="ECO:0000256" key="3">
    <source>
        <dbReference type="ARBA" id="ARBA00022989"/>
    </source>
</evidence>
<feature type="transmembrane region" description="Helical" evidence="5">
    <location>
        <begin position="83"/>
        <end position="101"/>
    </location>
</feature>
<dbReference type="EMBL" id="CP017708">
    <property type="protein sequence ID" value="AOY80359.2"/>
    <property type="molecule type" value="Genomic_DNA"/>
</dbReference>
<organism evidence="7 8">
    <name type="scientific">Moorena producens (strain JHB)</name>
    <dbReference type="NCBI Taxonomy" id="1454205"/>
    <lineage>
        <taxon>Bacteria</taxon>
        <taxon>Bacillati</taxon>
        <taxon>Cyanobacteriota</taxon>
        <taxon>Cyanophyceae</taxon>
        <taxon>Coleofasciculales</taxon>
        <taxon>Coleofasciculaceae</taxon>
        <taxon>Moorena</taxon>
    </lineage>
</organism>
<keyword evidence="3 5" id="KW-1133">Transmembrane helix</keyword>
<keyword evidence="4 5" id="KW-0472">Membrane</keyword>
<dbReference type="Pfam" id="PF07690">
    <property type="entry name" value="MFS_1"/>
    <property type="match status" value="1"/>
</dbReference>
<sequence>MIERVKVFQTLEGQQRQNLLILFTVGLLFWSSLTSLLPTLPQYIEDVGGTKQQVGLVMGCFAIGLLLFRNPLGRMADLRSRKLVVIIGTIAVALGPLGYLFTQSISLLMLVRMFHGISIAAFTIGYLALVTDLSPVDKRGELIGYMSLVTPIGLGLGPALGGFLQQEVSYTVLFLVSAALGGLGVLLGSQIREPIRHATPEQQRSQSWLSSIWQLLVKLWELLSSPPLGIPALVMLLFGIVFGTKVSFVSLFIRETGINLNPGLFFTATAIASFVIRALTGQASDRYGRGVFITASVVCYIISMLMISQAETGVGFLLAGLLEGAGTGLFIPMMTALMADRSSADERGQVFAVCISGFDLGIGLAGPIFGYFADLLGYRGIFSCGAGIAFLALIIFMTQSNKNLSRSLRFAIGRERDLYAVDTIMS</sequence>
<feature type="transmembrane region" description="Helical" evidence="5">
    <location>
        <begin position="228"/>
        <end position="253"/>
    </location>
</feature>
<dbReference type="AlphaFoldDB" id="A0A1D9FYB4"/>
<protein>
    <submittedName>
        <fullName evidence="7">MFS transporter</fullName>
    </submittedName>
</protein>
<keyword evidence="2 5" id="KW-0812">Transmembrane</keyword>
<dbReference type="InterPro" id="IPR036259">
    <property type="entry name" value="MFS_trans_sf"/>
</dbReference>
<feature type="transmembrane region" description="Helical" evidence="5">
    <location>
        <begin position="52"/>
        <end position="71"/>
    </location>
</feature>
<dbReference type="GO" id="GO:0005886">
    <property type="term" value="C:plasma membrane"/>
    <property type="evidence" value="ECO:0007669"/>
    <property type="project" value="UniProtKB-SubCell"/>
</dbReference>
<feature type="transmembrane region" description="Helical" evidence="5">
    <location>
        <begin position="142"/>
        <end position="164"/>
    </location>
</feature>
<dbReference type="PANTHER" id="PTHR23531:SF1">
    <property type="entry name" value="QUINOLENE RESISTANCE PROTEIN NORA"/>
    <property type="match status" value="1"/>
</dbReference>
<dbReference type="Proteomes" id="UP000176944">
    <property type="component" value="Chromosome"/>
</dbReference>
<comment type="subcellular location">
    <subcellularLocation>
        <location evidence="1">Cell membrane</location>
        <topology evidence="1">Multi-pass membrane protein</topology>
    </subcellularLocation>
</comment>
<dbReference type="InterPro" id="IPR052714">
    <property type="entry name" value="MFS_Exporter"/>
</dbReference>
<dbReference type="InterPro" id="IPR020846">
    <property type="entry name" value="MFS_dom"/>
</dbReference>
<feature type="transmembrane region" description="Helical" evidence="5">
    <location>
        <begin position="107"/>
        <end position="130"/>
    </location>
</feature>
<evidence type="ECO:0000259" key="6">
    <source>
        <dbReference type="PROSITE" id="PS50850"/>
    </source>
</evidence>
<feature type="transmembrane region" description="Helical" evidence="5">
    <location>
        <begin position="259"/>
        <end position="279"/>
    </location>
</feature>
<evidence type="ECO:0000313" key="8">
    <source>
        <dbReference type="Proteomes" id="UP000176944"/>
    </source>
</evidence>
<dbReference type="PANTHER" id="PTHR23531">
    <property type="entry name" value="QUINOLENE RESISTANCE PROTEIN NORA"/>
    <property type="match status" value="1"/>
</dbReference>
<evidence type="ECO:0000256" key="1">
    <source>
        <dbReference type="ARBA" id="ARBA00004651"/>
    </source>
</evidence>
<accession>A0A1D9FYB4</accession>
<name>A0A1D9FYB4_MOOP1</name>
<dbReference type="Gene3D" id="1.20.1250.20">
    <property type="entry name" value="MFS general substrate transporter like domains"/>
    <property type="match status" value="2"/>
</dbReference>
<dbReference type="SUPFAM" id="SSF103473">
    <property type="entry name" value="MFS general substrate transporter"/>
    <property type="match status" value="1"/>
</dbReference>
<feature type="transmembrane region" description="Helical" evidence="5">
    <location>
        <begin position="170"/>
        <end position="188"/>
    </location>
</feature>